<comment type="subcellular location">
    <subcellularLocation>
        <location evidence="7">Cell membrane</location>
        <topology evidence="7">Multi-pass membrane protein</topology>
    </subcellularLocation>
    <subcellularLocation>
        <location evidence="1">Membrane</location>
        <topology evidence="1">Multi-pass membrane protein</topology>
    </subcellularLocation>
</comment>
<dbReference type="PANTHER" id="PTHR12385">
    <property type="entry name" value="CHOLINE TRANSPORTER-LIKE (SLC FAMILY 44)"/>
    <property type="match status" value="1"/>
</dbReference>
<organism evidence="8 9">
    <name type="scientific">Bemisia tabaci</name>
    <name type="common">Sweetpotato whitefly</name>
    <name type="synonym">Aleurodes tabaci</name>
    <dbReference type="NCBI Taxonomy" id="7038"/>
    <lineage>
        <taxon>Eukaryota</taxon>
        <taxon>Metazoa</taxon>
        <taxon>Ecdysozoa</taxon>
        <taxon>Arthropoda</taxon>
        <taxon>Hexapoda</taxon>
        <taxon>Insecta</taxon>
        <taxon>Pterygota</taxon>
        <taxon>Neoptera</taxon>
        <taxon>Paraneoptera</taxon>
        <taxon>Hemiptera</taxon>
        <taxon>Sternorrhyncha</taxon>
        <taxon>Aleyrodoidea</taxon>
        <taxon>Aleyrodidae</taxon>
        <taxon>Aleyrodinae</taxon>
        <taxon>Bemisia</taxon>
    </lineage>
</organism>
<feature type="transmembrane region" description="Helical" evidence="7">
    <location>
        <begin position="31"/>
        <end position="52"/>
    </location>
</feature>
<comment type="similarity">
    <text evidence="2 7">Belongs to the CTL (choline transporter-like) family.</text>
</comment>
<dbReference type="PANTHER" id="PTHR12385:SF14">
    <property type="entry name" value="CHOLINE TRANSPORTER-LIKE 2"/>
    <property type="match status" value="1"/>
</dbReference>
<dbReference type="InterPro" id="IPR007603">
    <property type="entry name" value="Choline_transptr-like"/>
</dbReference>
<keyword evidence="4 7" id="KW-1133">Transmembrane helix</keyword>
<keyword evidence="9" id="KW-1185">Reference proteome</keyword>
<sequence>MSKIVDEVYGKKLDFEPNFKGPRKHRSCTDLCCLLVFVAFLVSWGALGFYAFKHGDITPLILPSDTAGRVCGVDPEVVSRRKLFFFDLSQCAKPNVVFKGCKTPQVCVEQCPRENWAADPYINQLKPANWPTIQKQLICTKPEIANSVNSLSKLKSVIDENLCARYYIKSHSIAKRCIPTLKDIKSANDFLKENRVNWTDLTDGAQAIQYYEKARITAEKVFDDLKISGAYIIYGALAALVISVFYIILLRWLSGIMIWLSLLSFIVILSFSVFLCYGKYVEIKNSPKSEFRLPPSIINRSIEDYIEAFNNNEDIWFWAMIVIGIALVITFSLIICLRKRIRIAIALIKEGSKAIGSSLTSLIFPLFPWILDILVISWAAVVFFYLYSLGKSIYKVEGLSNSSDCVCTNSYKDGDLCTLNEWKLNCHNKFSPSTPCLDAKCTYSPRESDRYIDYLHLYNLFGLLWGMAFVSGFSQMVLAGVFATWYWTLHKRDVPYFVICGSLARTIRYHLGTIAFGSLLIAICGYIRIMIEYIQKTCKKYQDSSIAKAVIWCFRCFFTFLDAVLRFISRNAYIMCAIHGSNFTRSAKDAFGLLSRNAIRVVVLDQVTSLLFFIGKVVITGIMVGIMYYFLMIRPNDVMASLNYPGVPIIFVAIFSFLIASMFFKVYTMAIETLFLCFCEDSERNDGTANRPYYMSKSLRKILHRHNEPSVA</sequence>
<dbReference type="Pfam" id="PF04515">
    <property type="entry name" value="Choline_transpo"/>
    <property type="match status" value="1"/>
</dbReference>
<evidence type="ECO:0000256" key="3">
    <source>
        <dbReference type="ARBA" id="ARBA00022692"/>
    </source>
</evidence>
<evidence type="ECO:0000256" key="2">
    <source>
        <dbReference type="ARBA" id="ARBA00007168"/>
    </source>
</evidence>
<feature type="transmembrane region" description="Helical" evidence="7">
    <location>
        <begin position="610"/>
        <end position="631"/>
    </location>
</feature>
<evidence type="ECO:0000256" key="1">
    <source>
        <dbReference type="ARBA" id="ARBA00004141"/>
    </source>
</evidence>
<reference evidence="8" key="1">
    <citation type="submission" date="2021-12" db="EMBL/GenBank/DDBJ databases">
        <authorList>
            <person name="King R."/>
        </authorList>
    </citation>
    <scope>NUCLEOTIDE SEQUENCE</scope>
</reference>
<keyword evidence="5 7" id="KW-0472">Membrane</keyword>
<proteinExistence type="inferred from homology"/>
<feature type="transmembrane region" description="Helical" evidence="7">
    <location>
        <begin position="256"/>
        <end position="280"/>
    </location>
</feature>
<evidence type="ECO:0000313" key="9">
    <source>
        <dbReference type="Proteomes" id="UP001152759"/>
    </source>
</evidence>
<evidence type="ECO:0000256" key="5">
    <source>
        <dbReference type="ARBA" id="ARBA00023136"/>
    </source>
</evidence>
<feature type="transmembrane region" description="Helical" evidence="7">
    <location>
        <begin position="549"/>
        <end position="568"/>
    </location>
</feature>
<dbReference type="GO" id="GO:0022857">
    <property type="term" value="F:transmembrane transporter activity"/>
    <property type="evidence" value="ECO:0007669"/>
    <property type="project" value="UniProtKB-UniRule"/>
</dbReference>
<evidence type="ECO:0000256" key="7">
    <source>
        <dbReference type="RuleBase" id="RU368066"/>
    </source>
</evidence>
<protein>
    <recommendedName>
        <fullName evidence="7">Choline transporter-like protein</fullName>
    </recommendedName>
</protein>
<keyword evidence="6" id="KW-0325">Glycoprotein</keyword>
<dbReference type="AlphaFoldDB" id="A0A9P0A748"/>
<evidence type="ECO:0000256" key="6">
    <source>
        <dbReference type="ARBA" id="ARBA00023180"/>
    </source>
</evidence>
<feature type="transmembrane region" description="Helical" evidence="7">
    <location>
        <begin position="463"/>
        <end position="488"/>
    </location>
</feature>
<evidence type="ECO:0000313" key="8">
    <source>
        <dbReference type="EMBL" id="CAH0385597.1"/>
    </source>
</evidence>
<feature type="transmembrane region" description="Helical" evidence="7">
    <location>
        <begin position="231"/>
        <end position="249"/>
    </location>
</feature>
<dbReference type="GO" id="GO:0005886">
    <property type="term" value="C:plasma membrane"/>
    <property type="evidence" value="ECO:0007669"/>
    <property type="project" value="UniProtKB-SubCell"/>
</dbReference>
<gene>
    <name evidence="8" type="ORF">BEMITA_LOCUS4810</name>
</gene>
<name>A0A9P0A748_BEMTA</name>
<feature type="transmembrane region" description="Helical" evidence="7">
    <location>
        <begin position="509"/>
        <end position="529"/>
    </location>
</feature>
<feature type="transmembrane region" description="Helical" evidence="7">
    <location>
        <begin position="643"/>
        <end position="664"/>
    </location>
</feature>
<feature type="transmembrane region" description="Helical" evidence="7">
    <location>
        <begin position="358"/>
        <end position="387"/>
    </location>
</feature>
<accession>A0A9P0A748</accession>
<feature type="transmembrane region" description="Helical" evidence="7">
    <location>
        <begin position="315"/>
        <end position="337"/>
    </location>
</feature>
<dbReference type="Proteomes" id="UP001152759">
    <property type="component" value="Chromosome 2"/>
</dbReference>
<evidence type="ECO:0000256" key="4">
    <source>
        <dbReference type="ARBA" id="ARBA00022989"/>
    </source>
</evidence>
<dbReference type="EMBL" id="OU963863">
    <property type="protein sequence ID" value="CAH0385597.1"/>
    <property type="molecule type" value="Genomic_DNA"/>
</dbReference>
<comment type="function">
    <text evidence="7">Choline transporter.</text>
</comment>
<keyword evidence="3 7" id="KW-0812">Transmembrane</keyword>